<accession>R7US44</accession>
<feature type="region of interest" description="Disordered" evidence="1">
    <location>
        <begin position="223"/>
        <end position="275"/>
    </location>
</feature>
<feature type="compositionally biased region" description="Basic residues" evidence="1">
    <location>
        <begin position="135"/>
        <end position="144"/>
    </location>
</feature>
<dbReference type="OrthoDB" id="6326174at2759"/>
<name>R7US44_CAPTE</name>
<organism evidence="3">
    <name type="scientific">Capitella teleta</name>
    <name type="common">Polychaete worm</name>
    <dbReference type="NCBI Taxonomy" id="283909"/>
    <lineage>
        <taxon>Eukaryota</taxon>
        <taxon>Metazoa</taxon>
        <taxon>Spiralia</taxon>
        <taxon>Lophotrochozoa</taxon>
        <taxon>Annelida</taxon>
        <taxon>Polychaeta</taxon>
        <taxon>Sedentaria</taxon>
        <taxon>Scolecida</taxon>
        <taxon>Capitellidae</taxon>
        <taxon>Capitella</taxon>
    </lineage>
</organism>
<protein>
    <submittedName>
        <fullName evidence="3 4">Uncharacterized protein</fullName>
    </submittedName>
</protein>
<evidence type="ECO:0000313" key="3">
    <source>
        <dbReference type="EMBL" id="ELU06732.1"/>
    </source>
</evidence>
<dbReference type="HOGENOM" id="CLU_079722_0_0_1"/>
<feature type="chain" id="PRO_5008788291" evidence="2">
    <location>
        <begin position="19"/>
        <end position="304"/>
    </location>
</feature>
<evidence type="ECO:0000256" key="1">
    <source>
        <dbReference type="SAM" id="MobiDB-lite"/>
    </source>
</evidence>
<dbReference type="Proteomes" id="UP000014760">
    <property type="component" value="Unassembled WGS sequence"/>
</dbReference>
<dbReference type="EnsemblMetazoa" id="CapteT209106">
    <property type="protein sequence ID" value="CapteP209106"/>
    <property type="gene ID" value="CapteG209106"/>
</dbReference>
<gene>
    <name evidence="3" type="ORF">CAPTEDRAFT_209106</name>
</gene>
<dbReference type="AlphaFoldDB" id="R7US44"/>
<proteinExistence type="predicted"/>
<sequence length="304" mass="33788">MWFCYVLFCEICIYLAILSSFDNKLSNRTRRAPSPARCSRVTEHGLFPGPYGGMKPEQERLVAVLKDTVSLLCKNSLTFEEQVVVQGVICITVDKQDVLVVPVHESIGQAEYEPCVACGHTKEAPPGSQQQNNSPRKRKRHRRSSSGGGHSPGSPVTYDKGQREEDDEEDEDEVQQRVKIKKEEQEISDDEDLILIDEDIKREHNDSDMSYITGYMDNSQLSSITATPQQPHQQQQLQQQHFQGPSSWQSNPASSSAASQLEMPEGGMPDGTASSQKVGSVLFSLTPTLSFGNRVAKSQLICID</sequence>
<feature type="region of interest" description="Disordered" evidence="1">
    <location>
        <begin position="120"/>
        <end position="185"/>
    </location>
</feature>
<reference evidence="5" key="1">
    <citation type="submission" date="2012-12" db="EMBL/GenBank/DDBJ databases">
        <authorList>
            <person name="Hellsten U."/>
            <person name="Grimwood J."/>
            <person name="Chapman J.A."/>
            <person name="Shapiro H."/>
            <person name="Aerts A."/>
            <person name="Otillar R.P."/>
            <person name="Terry A.Y."/>
            <person name="Boore J.L."/>
            <person name="Simakov O."/>
            <person name="Marletaz F."/>
            <person name="Cho S.-J."/>
            <person name="Edsinger-Gonzales E."/>
            <person name="Havlak P."/>
            <person name="Kuo D.-H."/>
            <person name="Larsson T."/>
            <person name="Lv J."/>
            <person name="Arendt D."/>
            <person name="Savage R."/>
            <person name="Osoegawa K."/>
            <person name="de Jong P."/>
            <person name="Lindberg D.R."/>
            <person name="Seaver E.C."/>
            <person name="Weisblat D.A."/>
            <person name="Putnam N.H."/>
            <person name="Grigoriev I.V."/>
            <person name="Rokhsar D.S."/>
        </authorList>
    </citation>
    <scope>NUCLEOTIDE SEQUENCE</scope>
    <source>
        <strain evidence="5">I ESC-2004</strain>
    </source>
</reference>
<feature type="signal peptide" evidence="2">
    <location>
        <begin position="1"/>
        <end position="18"/>
    </location>
</feature>
<dbReference type="EMBL" id="AMQN01007338">
    <property type="status" value="NOT_ANNOTATED_CDS"/>
    <property type="molecule type" value="Genomic_DNA"/>
</dbReference>
<evidence type="ECO:0000313" key="5">
    <source>
        <dbReference type="Proteomes" id="UP000014760"/>
    </source>
</evidence>
<keyword evidence="2" id="KW-0732">Signal</keyword>
<feature type="compositionally biased region" description="Low complexity" evidence="1">
    <location>
        <begin position="228"/>
        <end position="260"/>
    </location>
</feature>
<keyword evidence="5" id="KW-1185">Reference proteome</keyword>
<reference evidence="3 5" key="2">
    <citation type="journal article" date="2013" name="Nature">
        <title>Insights into bilaterian evolution from three spiralian genomes.</title>
        <authorList>
            <person name="Simakov O."/>
            <person name="Marletaz F."/>
            <person name="Cho S.J."/>
            <person name="Edsinger-Gonzales E."/>
            <person name="Havlak P."/>
            <person name="Hellsten U."/>
            <person name="Kuo D.H."/>
            <person name="Larsson T."/>
            <person name="Lv J."/>
            <person name="Arendt D."/>
            <person name="Savage R."/>
            <person name="Osoegawa K."/>
            <person name="de Jong P."/>
            <person name="Grimwood J."/>
            <person name="Chapman J.A."/>
            <person name="Shapiro H."/>
            <person name="Aerts A."/>
            <person name="Otillar R.P."/>
            <person name="Terry A.Y."/>
            <person name="Boore J.L."/>
            <person name="Grigoriev I.V."/>
            <person name="Lindberg D.R."/>
            <person name="Seaver E.C."/>
            <person name="Weisblat D.A."/>
            <person name="Putnam N.H."/>
            <person name="Rokhsar D.S."/>
        </authorList>
    </citation>
    <scope>NUCLEOTIDE SEQUENCE</scope>
    <source>
        <strain evidence="3 5">I ESC-2004</strain>
    </source>
</reference>
<reference evidence="4" key="3">
    <citation type="submission" date="2015-06" db="UniProtKB">
        <authorList>
            <consortium name="EnsemblMetazoa"/>
        </authorList>
    </citation>
    <scope>IDENTIFICATION</scope>
</reference>
<evidence type="ECO:0000313" key="4">
    <source>
        <dbReference type="EnsemblMetazoa" id="CapteP209106"/>
    </source>
</evidence>
<feature type="compositionally biased region" description="Acidic residues" evidence="1">
    <location>
        <begin position="164"/>
        <end position="173"/>
    </location>
</feature>
<dbReference type="EMBL" id="KB300467">
    <property type="protein sequence ID" value="ELU06732.1"/>
    <property type="molecule type" value="Genomic_DNA"/>
</dbReference>
<evidence type="ECO:0000256" key="2">
    <source>
        <dbReference type="SAM" id="SignalP"/>
    </source>
</evidence>